<protein>
    <submittedName>
        <fullName evidence="1">Uncharacterized protein</fullName>
    </submittedName>
</protein>
<sequence>MKKCNGCKRTLDELNFTRKNKVHARCNECSSNASCKKNICETCGINAIFNIEGENWGRFCKTHKELGMVDVKSRTCIHPGCKTQPTYNKKGETQALYCNNHKLPGMVNISAKTCIHPRCKKQPAYNKEGETKALYCGTHKELGMVDVKSRTCIHPGCKTQPTYNKEGETKPLYCNDHKEAGMVDVRNKTCSHPSCKKQPAYNKKGETKALYCSIHKEAGMINIRNKTCIHRSCKKQPAYNKEGETKPLYCNDHKESGMVNVKNKTCIHPGCKKQSAYNKEGETKGLYCSIHKELGMVDVKSRTCIHPGCKIRPNYNKEGETKALYCNIHKELEMVNVKSKTCIYPSCKIRPIYNKEGETKALYCNNHKLPGMVDVKSKSCIHPNCKTQCNFGYCGTSPSHCAQHRLDYMVRNPKRTCVGNDEEECKDSAIYGKDEPLHCEDHKLEGEICWLVKKCNNCGRDNELLNKDNLCGICCDKPFYEESKRINKVKETIMVKYLRNNIKGNEILADRIIDRTCNLYRPDILYDCGTHIVVVECDENQHKNYPWESCSLNRSLEHMEEKRMYEIMVAYGLPAIFLRWNPDNFNVKGSINKKYNNARRLEMLVKWVKYCMKIEAKQGVVYKKLFYDEYEEEDMEFKNINEVDLI</sequence>
<dbReference type="AlphaFoldDB" id="A0A6C0DM39"/>
<dbReference type="EMBL" id="MN739628">
    <property type="protein sequence ID" value="QHT16919.1"/>
    <property type="molecule type" value="Genomic_DNA"/>
</dbReference>
<dbReference type="Pfam" id="PF19114">
    <property type="entry name" value="EsV_1_7_cys"/>
    <property type="match status" value="11"/>
</dbReference>
<dbReference type="Gene3D" id="6.10.140.110">
    <property type="match status" value="2"/>
</dbReference>
<dbReference type="InterPro" id="IPR043822">
    <property type="entry name" value="EsV_1_7_cys"/>
</dbReference>
<reference evidence="1" key="1">
    <citation type="journal article" date="2020" name="Nature">
        <title>Giant virus diversity and host interactions through global metagenomics.</title>
        <authorList>
            <person name="Schulz F."/>
            <person name="Roux S."/>
            <person name="Paez-Espino D."/>
            <person name="Jungbluth S."/>
            <person name="Walsh D.A."/>
            <person name="Denef V.J."/>
            <person name="McMahon K.D."/>
            <person name="Konstantinidis K.T."/>
            <person name="Eloe-Fadrosh E.A."/>
            <person name="Kyrpides N.C."/>
            <person name="Woyke T."/>
        </authorList>
    </citation>
    <scope>NUCLEOTIDE SEQUENCE</scope>
    <source>
        <strain evidence="1">GVMAG-M-3300023174-207</strain>
    </source>
</reference>
<organism evidence="1">
    <name type="scientific">viral metagenome</name>
    <dbReference type="NCBI Taxonomy" id="1070528"/>
    <lineage>
        <taxon>unclassified sequences</taxon>
        <taxon>metagenomes</taxon>
        <taxon>organismal metagenomes</taxon>
    </lineage>
</organism>
<accession>A0A6C0DM39</accession>
<dbReference type="SMART" id="SM01425">
    <property type="entry name" value="EsV_1_7"/>
    <property type="match status" value="11"/>
</dbReference>
<proteinExistence type="predicted"/>
<name>A0A6C0DM39_9ZZZZ</name>
<evidence type="ECO:0000313" key="1">
    <source>
        <dbReference type="EMBL" id="QHT16919.1"/>
    </source>
</evidence>